<dbReference type="SUPFAM" id="SSF53790">
    <property type="entry name" value="Tetrapyrrole methylase"/>
    <property type="match status" value="1"/>
</dbReference>
<comment type="caution">
    <text evidence="3">The sequence shown here is derived from an EMBL/GenBank/DDBJ whole genome shotgun (WGS) entry which is preliminary data.</text>
</comment>
<dbReference type="CDD" id="cd19916">
    <property type="entry name" value="OphMA_like"/>
    <property type="match status" value="1"/>
</dbReference>
<name>A0A9N9ZIG5_9HYPO</name>
<gene>
    <name evidence="3" type="ORF">CSOL1703_00018047</name>
</gene>
<evidence type="ECO:0000259" key="2">
    <source>
        <dbReference type="Pfam" id="PF00590"/>
    </source>
</evidence>
<evidence type="ECO:0000313" key="4">
    <source>
        <dbReference type="Proteomes" id="UP000775872"/>
    </source>
</evidence>
<evidence type="ECO:0000313" key="3">
    <source>
        <dbReference type="EMBL" id="CAH0055790.1"/>
    </source>
</evidence>
<feature type="domain" description="Tetrapyrrole methylase" evidence="2">
    <location>
        <begin position="14"/>
        <end position="212"/>
    </location>
</feature>
<dbReference type="InterPro" id="IPR035996">
    <property type="entry name" value="4pyrrol_Methylase_sf"/>
</dbReference>
<proteinExistence type="predicted"/>
<reference evidence="3 4" key="2">
    <citation type="submission" date="2021-10" db="EMBL/GenBank/DDBJ databases">
        <authorList>
            <person name="Piombo E."/>
        </authorList>
    </citation>
    <scope>NUCLEOTIDE SEQUENCE [LARGE SCALE GENOMIC DNA]</scope>
</reference>
<organism evidence="3 4">
    <name type="scientific">Clonostachys solani</name>
    <dbReference type="NCBI Taxonomy" id="160281"/>
    <lineage>
        <taxon>Eukaryota</taxon>
        <taxon>Fungi</taxon>
        <taxon>Dikarya</taxon>
        <taxon>Ascomycota</taxon>
        <taxon>Pezizomycotina</taxon>
        <taxon>Sordariomycetes</taxon>
        <taxon>Hypocreomycetidae</taxon>
        <taxon>Hypocreales</taxon>
        <taxon>Bionectriaceae</taxon>
        <taxon>Clonostachys</taxon>
    </lineage>
</organism>
<accession>A0A9N9ZIG5</accession>
<dbReference type="AlphaFoldDB" id="A0A9N9ZIG5"/>
<dbReference type="Proteomes" id="UP000775872">
    <property type="component" value="Unassembled WGS sequence"/>
</dbReference>
<reference evidence="4" key="1">
    <citation type="submission" date="2019-06" db="EMBL/GenBank/DDBJ databases">
        <authorList>
            <person name="Broberg M."/>
        </authorList>
    </citation>
    <scope>NUCLEOTIDE SEQUENCE [LARGE SCALE GENOMIC DNA]</scope>
</reference>
<dbReference type="Gene3D" id="3.40.1010.10">
    <property type="entry name" value="Cobalt-precorrin-4 Transmethylase, Domain 1"/>
    <property type="match status" value="1"/>
</dbReference>
<feature type="compositionally biased region" description="Polar residues" evidence="1">
    <location>
        <begin position="728"/>
        <end position="744"/>
    </location>
</feature>
<dbReference type="InterPro" id="IPR000878">
    <property type="entry name" value="4pyrrol_Mease"/>
</dbReference>
<dbReference type="Pfam" id="PF00590">
    <property type="entry name" value="TP_methylase"/>
    <property type="match status" value="1"/>
</dbReference>
<sequence>MRRTPASHGFRPGRLVIVGSGIKSISQFTLEAISEIESADMVFYCVADPATELFIESHSKKSRDLYDLYDDRKQRNRTYTQMAEVILREVRKGFTIVGVFYGHPGVFVNPAHRAISIARNEGFEATMLPGVSAEDCLFADLGIDPCRPGCQTLEATNLLLRNRPLSTDCNVILFQVGSVGDLGFNFSGFKNTKFQELVKLLLRTYGVNHPVVHYVASYLRVKDPVREHYTIKDLERPEIAKRITGISTFYIPPKDILPMTEKSAKALGLKMVSDMPANFSPYAAVEPYGKRETAAVKALDNHKSPKNYKKTRCSPALFHALKTLATDTRAARSYKKSPGGFAAGIEGLRADEKKALVSGNTGLLRLAMKASTTDVATQFVQAELRNPTLATQYASILKDNLNKPDGNANVEKWLEDQGYSTTIDAIYQAWEKMINSNLDTFDSVYATLVDKKAGPTVVIQKGGVSVNGKAIVGFTYSASTLSWNASDGNASSAVLHLQVLTDDDGKPLPPDAYIGPQFYGIYWAKDASKPSSTNAYGKIGVAPGPDPGPPPVKPTPLSTFYDNYQTYLKDATGKYQKDSTLVVAAGSGTDSTVTYGGKTIQKFVYSNQTLSWSAADGNNTSGSISFYVNTNPTQTNPTPGNQFAGKQWASGATAPTGSNFFGQIGSSSNPDGASADAAAAAQWRMVGINLGVGIAVVLISNVIQKAITAAWNYFKNPTAENKAALDEANQSAEESIETQESVTESAAEANPSGESVIPDDVPSQAAEAEAAEAEAAEAAEAEAAEAEAAEAAEAEAAEAAEAEAAEAAEAAEVAEVAEVADVVADVIAEVII</sequence>
<dbReference type="GO" id="GO:0008168">
    <property type="term" value="F:methyltransferase activity"/>
    <property type="evidence" value="ECO:0007669"/>
    <property type="project" value="InterPro"/>
</dbReference>
<keyword evidence="4" id="KW-1185">Reference proteome</keyword>
<protein>
    <recommendedName>
        <fullName evidence="2">Tetrapyrrole methylase domain-containing protein</fullName>
    </recommendedName>
</protein>
<dbReference type="EMBL" id="CABFOC020000061">
    <property type="protein sequence ID" value="CAH0055790.1"/>
    <property type="molecule type" value="Genomic_DNA"/>
</dbReference>
<dbReference type="OrthoDB" id="5106590at2759"/>
<dbReference type="InterPro" id="IPR014777">
    <property type="entry name" value="4pyrrole_Mease_sub1"/>
</dbReference>
<evidence type="ECO:0000256" key="1">
    <source>
        <dbReference type="SAM" id="MobiDB-lite"/>
    </source>
</evidence>
<feature type="region of interest" description="Disordered" evidence="1">
    <location>
        <begin position="724"/>
        <end position="806"/>
    </location>
</feature>
<feature type="compositionally biased region" description="Acidic residues" evidence="1">
    <location>
        <begin position="769"/>
        <end position="806"/>
    </location>
</feature>